<gene>
    <name evidence="2" type="ORF">BJ508DRAFT_165096</name>
</gene>
<dbReference type="AlphaFoldDB" id="A0A3N4I0H0"/>
<sequence>MSFAVQSTIVAGTVPHHYSAPTVSYPNRYNLRSQSSARFHIHHHPYPCHYHHHHHHHYYHQPSFRIEDSFSSDGEDNDQRIDGCIPSASNHYPTQCPSDPPGHVGQTGDPEIQNALNTPDGLPTRAGAAFSNITASGHSTQFNGNIQMGQGSIVKLTAREIEIQGITSLPGLVTDRDCQHRNCNKAHKKRITTSKPHAMFGTAALGAAIGSVFTGTYTSAVYAAGRNNCSCRRSESTAHSTSTKILHPEPSDTTTLPNETNVEPVAPTRTAMPFDTTRKQKREKKSAKKRQHSRQWQLIGTAILGIQTLNSSSTPTIQAERPVPLFNPTSLFSKSQIEPIEEMKAPIQPEGRVLRSATRWPRQDHGIQALNGSSTPTIQAERLVPLFHPASLFSKSQIEPIEGKKAPIQPEGRVLRSATRWRRQTYHGVRKHESLSRKARRQRSSGIELH</sequence>
<reference evidence="2 3" key="1">
    <citation type="journal article" date="2018" name="Nat. Ecol. Evol.">
        <title>Pezizomycetes genomes reveal the molecular basis of ectomycorrhizal truffle lifestyle.</title>
        <authorList>
            <person name="Murat C."/>
            <person name="Payen T."/>
            <person name="Noel B."/>
            <person name="Kuo A."/>
            <person name="Morin E."/>
            <person name="Chen J."/>
            <person name="Kohler A."/>
            <person name="Krizsan K."/>
            <person name="Balestrini R."/>
            <person name="Da Silva C."/>
            <person name="Montanini B."/>
            <person name="Hainaut M."/>
            <person name="Levati E."/>
            <person name="Barry K.W."/>
            <person name="Belfiori B."/>
            <person name="Cichocki N."/>
            <person name="Clum A."/>
            <person name="Dockter R.B."/>
            <person name="Fauchery L."/>
            <person name="Guy J."/>
            <person name="Iotti M."/>
            <person name="Le Tacon F."/>
            <person name="Lindquist E.A."/>
            <person name="Lipzen A."/>
            <person name="Malagnac F."/>
            <person name="Mello A."/>
            <person name="Molinier V."/>
            <person name="Miyauchi S."/>
            <person name="Poulain J."/>
            <person name="Riccioni C."/>
            <person name="Rubini A."/>
            <person name="Sitrit Y."/>
            <person name="Splivallo R."/>
            <person name="Traeger S."/>
            <person name="Wang M."/>
            <person name="Zifcakova L."/>
            <person name="Wipf D."/>
            <person name="Zambonelli A."/>
            <person name="Paolocci F."/>
            <person name="Nowrousian M."/>
            <person name="Ottonello S."/>
            <person name="Baldrian P."/>
            <person name="Spatafora J.W."/>
            <person name="Henrissat B."/>
            <person name="Nagy L.G."/>
            <person name="Aury J.M."/>
            <person name="Wincker P."/>
            <person name="Grigoriev I.V."/>
            <person name="Bonfante P."/>
            <person name="Martin F.M."/>
        </authorList>
    </citation>
    <scope>NUCLEOTIDE SEQUENCE [LARGE SCALE GENOMIC DNA]</scope>
    <source>
        <strain evidence="2 3">RN42</strain>
    </source>
</reference>
<feature type="region of interest" description="Disordered" evidence="1">
    <location>
        <begin position="232"/>
        <end position="294"/>
    </location>
</feature>
<protein>
    <submittedName>
        <fullName evidence="2">Uncharacterized protein</fullName>
    </submittedName>
</protein>
<feature type="compositionally biased region" description="Basic residues" evidence="1">
    <location>
        <begin position="279"/>
        <end position="293"/>
    </location>
</feature>
<evidence type="ECO:0000313" key="2">
    <source>
        <dbReference type="EMBL" id="RPA77691.1"/>
    </source>
</evidence>
<feature type="compositionally biased region" description="Polar residues" evidence="1">
    <location>
        <begin position="232"/>
        <end position="244"/>
    </location>
</feature>
<accession>A0A3N4I0H0</accession>
<feature type="region of interest" description="Disordered" evidence="1">
    <location>
        <begin position="425"/>
        <end position="450"/>
    </location>
</feature>
<feature type="region of interest" description="Disordered" evidence="1">
    <location>
        <begin position="86"/>
        <end position="125"/>
    </location>
</feature>
<keyword evidence="3" id="KW-1185">Reference proteome</keyword>
<name>A0A3N4I0H0_ASCIM</name>
<dbReference type="Proteomes" id="UP000275078">
    <property type="component" value="Unassembled WGS sequence"/>
</dbReference>
<evidence type="ECO:0000313" key="3">
    <source>
        <dbReference type="Proteomes" id="UP000275078"/>
    </source>
</evidence>
<evidence type="ECO:0000256" key="1">
    <source>
        <dbReference type="SAM" id="MobiDB-lite"/>
    </source>
</evidence>
<proteinExistence type="predicted"/>
<feature type="compositionally biased region" description="Polar residues" evidence="1">
    <location>
        <begin position="87"/>
        <end position="97"/>
    </location>
</feature>
<feature type="compositionally biased region" description="Polar residues" evidence="1">
    <location>
        <begin position="251"/>
        <end position="261"/>
    </location>
</feature>
<organism evidence="2 3">
    <name type="scientific">Ascobolus immersus RN42</name>
    <dbReference type="NCBI Taxonomy" id="1160509"/>
    <lineage>
        <taxon>Eukaryota</taxon>
        <taxon>Fungi</taxon>
        <taxon>Dikarya</taxon>
        <taxon>Ascomycota</taxon>
        <taxon>Pezizomycotina</taxon>
        <taxon>Pezizomycetes</taxon>
        <taxon>Pezizales</taxon>
        <taxon>Ascobolaceae</taxon>
        <taxon>Ascobolus</taxon>
    </lineage>
</organism>
<dbReference type="EMBL" id="ML119722">
    <property type="protein sequence ID" value="RPA77691.1"/>
    <property type="molecule type" value="Genomic_DNA"/>
</dbReference>